<reference evidence="3 4" key="1">
    <citation type="submission" date="2016-10" db="EMBL/GenBank/DDBJ databases">
        <authorList>
            <person name="de Groot N.N."/>
        </authorList>
    </citation>
    <scope>NUCLEOTIDE SEQUENCE [LARGE SCALE GENOMIC DNA]</scope>
    <source>
        <strain evidence="3 4">DSM 25186</strain>
    </source>
</reference>
<keyword evidence="2" id="KW-0732">Signal</keyword>
<keyword evidence="1" id="KW-0802">TPR repeat</keyword>
<organism evidence="3 4">
    <name type="scientific">Catalinimonas alkaloidigena</name>
    <dbReference type="NCBI Taxonomy" id="1075417"/>
    <lineage>
        <taxon>Bacteria</taxon>
        <taxon>Pseudomonadati</taxon>
        <taxon>Bacteroidota</taxon>
        <taxon>Cytophagia</taxon>
        <taxon>Cytophagales</taxon>
        <taxon>Catalimonadaceae</taxon>
        <taxon>Catalinimonas</taxon>
    </lineage>
</organism>
<proteinExistence type="predicted"/>
<dbReference type="RefSeq" id="WP_089681597.1">
    <property type="nucleotide sequence ID" value="NZ_FNFO01000003.1"/>
</dbReference>
<sequence length="430" mass="47903">MRKLALALLFLFSCSSLVMAQDWGDNPDQARLEYVQLKDLTAAKDYAAAKPHFLWLWQHAPKLGKLIYIKGNQIYEGLADAATDATKKAALQDTALMLYDVRVQYGDAEADMMNRKGLKAYTYLKDRSDKQQELYQLYKKIFDLNKNDVYVQNAIPFMQLTCNEKNAGRLTDEDVLANYDQISAAYEAGASGQYKDSWEQVKEITDGLLAGCVNIDCEFVKNNFGPKLKENPSDAVLAKKIASLMYTGKCTDDPLFLEAAIILNKAEPTFGWSKTIGRILRSNKEYDKAMEYYNQAAELADDNTKKGDVLLEVAQLQSDLGQRQSARSTALKAASADPSKKAPANELIGDLYFNSYNDCSGGNPVEKRLVFIAAYEKYQAAGASRKMSTAKAQFPSASEIFTQGYEKGQKMNTGCWIGETVTLQTRPSDN</sequence>
<dbReference type="PROSITE" id="PS50005">
    <property type="entry name" value="TPR"/>
    <property type="match status" value="1"/>
</dbReference>
<dbReference type="Proteomes" id="UP000198510">
    <property type="component" value="Unassembled WGS sequence"/>
</dbReference>
<evidence type="ECO:0000313" key="4">
    <source>
        <dbReference type="Proteomes" id="UP000198510"/>
    </source>
</evidence>
<feature type="repeat" description="TPR" evidence="1">
    <location>
        <begin position="270"/>
        <end position="303"/>
    </location>
</feature>
<accession>A0A1G9EWB9</accession>
<dbReference type="STRING" id="1075417.SAMN05421823_103604"/>
<dbReference type="AlphaFoldDB" id="A0A1G9EWB9"/>
<dbReference type="InterPro" id="IPR011990">
    <property type="entry name" value="TPR-like_helical_dom_sf"/>
</dbReference>
<dbReference type="Pfam" id="PF13181">
    <property type="entry name" value="TPR_8"/>
    <property type="match status" value="1"/>
</dbReference>
<dbReference type="SUPFAM" id="SSF48452">
    <property type="entry name" value="TPR-like"/>
    <property type="match status" value="1"/>
</dbReference>
<evidence type="ECO:0000313" key="3">
    <source>
        <dbReference type="EMBL" id="SDK80411.1"/>
    </source>
</evidence>
<feature type="signal peptide" evidence="2">
    <location>
        <begin position="1"/>
        <end position="20"/>
    </location>
</feature>
<protein>
    <submittedName>
        <fullName evidence="3">Tetratricopeptide repeat-containing protein</fullName>
    </submittedName>
</protein>
<evidence type="ECO:0000256" key="1">
    <source>
        <dbReference type="PROSITE-ProRule" id="PRU00339"/>
    </source>
</evidence>
<dbReference type="Gene3D" id="1.25.40.10">
    <property type="entry name" value="Tetratricopeptide repeat domain"/>
    <property type="match status" value="1"/>
</dbReference>
<evidence type="ECO:0000256" key="2">
    <source>
        <dbReference type="SAM" id="SignalP"/>
    </source>
</evidence>
<feature type="chain" id="PRO_5011506909" evidence="2">
    <location>
        <begin position="21"/>
        <end position="430"/>
    </location>
</feature>
<dbReference type="OrthoDB" id="1490653at2"/>
<dbReference type="InterPro" id="IPR019734">
    <property type="entry name" value="TPR_rpt"/>
</dbReference>
<dbReference type="EMBL" id="FNFO01000003">
    <property type="protein sequence ID" value="SDK80411.1"/>
    <property type="molecule type" value="Genomic_DNA"/>
</dbReference>
<gene>
    <name evidence="3" type="ORF">SAMN05421823_103604</name>
</gene>
<name>A0A1G9EWB9_9BACT</name>
<keyword evidence="4" id="KW-1185">Reference proteome</keyword>